<gene>
    <name evidence="2" type="ORF">Pph01_28410</name>
</gene>
<sequence length="92" mass="9918">MQSWRVAAEQLAERLGILQGGGDDSRIVELLRGRTHHSRRNHGPVCPFMGAASLSKVLTPSSIPMDAPRLQPGERRVGEAAFPGTTTCARAK</sequence>
<feature type="region of interest" description="Disordered" evidence="1">
    <location>
        <begin position="67"/>
        <end position="92"/>
    </location>
</feature>
<evidence type="ECO:0000313" key="3">
    <source>
        <dbReference type="Proteomes" id="UP000622547"/>
    </source>
</evidence>
<accession>A0A8J3U3C2</accession>
<name>A0A8J3U3C2_9ACTN</name>
<keyword evidence="3" id="KW-1185">Reference proteome</keyword>
<comment type="caution">
    <text evidence="2">The sequence shown here is derived from an EMBL/GenBank/DDBJ whole genome shotgun (WGS) entry which is preliminary data.</text>
</comment>
<dbReference type="EMBL" id="BOOP01000010">
    <property type="protein sequence ID" value="GII37838.1"/>
    <property type="molecule type" value="Genomic_DNA"/>
</dbReference>
<organism evidence="2 3">
    <name type="scientific">Planotetraspora phitsanulokensis</name>
    <dbReference type="NCBI Taxonomy" id="575192"/>
    <lineage>
        <taxon>Bacteria</taxon>
        <taxon>Bacillati</taxon>
        <taxon>Actinomycetota</taxon>
        <taxon>Actinomycetes</taxon>
        <taxon>Streptosporangiales</taxon>
        <taxon>Streptosporangiaceae</taxon>
        <taxon>Planotetraspora</taxon>
    </lineage>
</organism>
<evidence type="ECO:0000313" key="2">
    <source>
        <dbReference type="EMBL" id="GII37838.1"/>
    </source>
</evidence>
<evidence type="ECO:0000256" key="1">
    <source>
        <dbReference type="SAM" id="MobiDB-lite"/>
    </source>
</evidence>
<protein>
    <submittedName>
        <fullName evidence="2">Uncharacterized protein</fullName>
    </submittedName>
</protein>
<proteinExistence type="predicted"/>
<dbReference type="AlphaFoldDB" id="A0A8J3U3C2"/>
<dbReference type="Proteomes" id="UP000622547">
    <property type="component" value="Unassembled WGS sequence"/>
</dbReference>
<reference evidence="2 3" key="1">
    <citation type="submission" date="2021-01" db="EMBL/GenBank/DDBJ databases">
        <title>Whole genome shotgun sequence of Planotetraspora phitsanulokensis NBRC 104273.</title>
        <authorList>
            <person name="Komaki H."/>
            <person name="Tamura T."/>
        </authorList>
    </citation>
    <scope>NUCLEOTIDE SEQUENCE [LARGE SCALE GENOMIC DNA]</scope>
    <source>
        <strain evidence="2 3">NBRC 104273</strain>
    </source>
</reference>